<dbReference type="Proteomes" id="UP000092213">
    <property type="component" value="Chromosome"/>
</dbReference>
<dbReference type="AlphaFoldDB" id="A0A193FUP2"/>
<dbReference type="STRING" id="463025.BAU08_05765"/>
<protein>
    <submittedName>
        <fullName evidence="1">Uncharacterized protein</fullName>
    </submittedName>
</protein>
<accession>A0A193FUP2</accession>
<name>A0A193FUP2_9BORD</name>
<dbReference type="RefSeq" id="WP_066668483.1">
    <property type="nucleotide sequence ID" value="NZ_CP016171.1"/>
</dbReference>
<evidence type="ECO:0000313" key="1">
    <source>
        <dbReference type="EMBL" id="ANN70901.1"/>
    </source>
</evidence>
<gene>
    <name evidence="1" type="ORF">BAU08_05765</name>
</gene>
<proteinExistence type="predicted"/>
<dbReference type="EMBL" id="CP016171">
    <property type="protein sequence ID" value="ANN70901.1"/>
    <property type="molecule type" value="Genomic_DNA"/>
</dbReference>
<reference evidence="1 2" key="1">
    <citation type="submission" date="2016-06" db="EMBL/GenBank/DDBJ databases">
        <title>Complete genome sequences of Bordetella bronchialis and Bordetella flabilis.</title>
        <authorList>
            <person name="LiPuma J.J."/>
            <person name="Spilker T."/>
        </authorList>
    </citation>
    <scope>NUCLEOTIDE SEQUENCE [LARGE SCALE GENOMIC DNA]</scope>
    <source>
        <strain evidence="1 2">AU17976</strain>
    </source>
</reference>
<sequence length="228" mass="24896">MLDVKITSNMKDVMRRIDAFTARQLPFALAQGINTTAARVQAAETENIKATFKNPTPFTQKSVGVSKARKSSPVATIYVKKIAAAYLQPYEDGGVHKLNSRALLNPKDIRLNSYGQLPRSALGRLKARPDVFIGAIRARGGQSVNGVWQRVAPKRGRGAGKATGRRGVNQAALAQQNPRGRLKLLIRFGDALPVNKQLNFGATAREIVDRYFPSDFEAALAEALRTAR</sequence>
<evidence type="ECO:0000313" key="2">
    <source>
        <dbReference type="Proteomes" id="UP000092213"/>
    </source>
</evidence>
<organism evidence="1 2">
    <name type="scientific">Bordetella bronchialis</name>
    <dbReference type="NCBI Taxonomy" id="463025"/>
    <lineage>
        <taxon>Bacteria</taxon>
        <taxon>Pseudomonadati</taxon>
        <taxon>Pseudomonadota</taxon>
        <taxon>Betaproteobacteria</taxon>
        <taxon>Burkholderiales</taxon>
        <taxon>Alcaligenaceae</taxon>
        <taxon>Bordetella</taxon>
    </lineage>
</organism>